<feature type="transmembrane region" description="Helical" evidence="1">
    <location>
        <begin position="152"/>
        <end position="173"/>
    </location>
</feature>
<dbReference type="EMBL" id="AGBA01000005">
    <property type="protein sequence ID" value="EGY78917.1"/>
    <property type="molecule type" value="Genomic_DNA"/>
</dbReference>
<sequence length="479" mass="50820">MMVQLVMAMGGWIRVPLVLSSLSTSLALWLMMRALIRDLRGVVSPGVDLLAGVGAFLVPMTLIGIEPNMGGDTIMFIAANIGYMWGLALGIVSILLLWSQRGPNVDHGWVLWVAVALSYVASIHHELNAPGIVGAIVAMALITPAGKWTTRWAVALVMVAAGNTARMGMPGLWARSRRLGGPYPYPKITGEIPKRVSFVVHSVSHSLTNYPVVFFAIMLSVIVMCLVVMKRGFHRRAIGILLALFCVASVGLAATSLRVVTVLARRKLVGDIRLYLSATGLLVGVCFSVVMVILVVLTVMVARIPGCCMVGVSTGAAFGYYALPMIQGSPGGRTSFLSLVVFTMSALVWTWAAVGLAQRGTNQVDGGASSMESGGRLAAATPGSQLAMVLVTIATAACLGTGLQGAWGMLQGATINGSVWRQVNAQVDLARRGERDTVVVPKALPAPDWLPDYAGQRGSVVDGLHQYYDLPKNVTVVRR</sequence>
<feature type="transmembrane region" description="Helical" evidence="1">
    <location>
        <begin position="42"/>
        <end position="62"/>
    </location>
</feature>
<feature type="transmembrane region" description="Helical" evidence="1">
    <location>
        <begin position="304"/>
        <end position="323"/>
    </location>
</feature>
<name>G4CVC9_9ACTN</name>
<comment type="caution">
    <text evidence="2">The sequence shown here is derived from an EMBL/GenBank/DDBJ whole genome shotgun (WGS) entry which is preliminary data.</text>
</comment>
<proteinExistence type="predicted"/>
<evidence type="ECO:0000313" key="3">
    <source>
        <dbReference type="Proteomes" id="UP000005332"/>
    </source>
</evidence>
<feature type="transmembrane region" description="Helical" evidence="1">
    <location>
        <begin position="335"/>
        <end position="354"/>
    </location>
</feature>
<feature type="transmembrane region" description="Helical" evidence="1">
    <location>
        <begin position="12"/>
        <end position="30"/>
    </location>
</feature>
<dbReference type="Proteomes" id="UP000005332">
    <property type="component" value="Unassembled WGS sequence"/>
</dbReference>
<feature type="transmembrane region" description="Helical" evidence="1">
    <location>
        <begin position="127"/>
        <end position="145"/>
    </location>
</feature>
<feature type="transmembrane region" description="Helical" evidence="1">
    <location>
        <begin position="210"/>
        <end position="228"/>
    </location>
</feature>
<reference evidence="2 3" key="1">
    <citation type="submission" date="2011-06" db="EMBL/GenBank/DDBJ databases">
        <authorList>
            <person name="Muzny D."/>
            <person name="Qin X."/>
            <person name="Deng J."/>
            <person name="Jiang H."/>
            <person name="Liu Y."/>
            <person name="Qu J."/>
            <person name="Song X.-Z."/>
            <person name="Zhang L."/>
            <person name="Thornton R."/>
            <person name="Coyle M."/>
            <person name="Francisco L."/>
            <person name="Jackson L."/>
            <person name="Javaid M."/>
            <person name="Korchina V."/>
            <person name="Kovar C."/>
            <person name="Mata R."/>
            <person name="Mathew T."/>
            <person name="Ngo R."/>
            <person name="Nguyen L."/>
            <person name="Nguyen N."/>
            <person name="Okwuonu G."/>
            <person name="Ongeri F."/>
            <person name="Pham C."/>
            <person name="Simmons D."/>
            <person name="Wilczek-Boney K."/>
            <person name="Hale W."/>
            <person name="Jakkamsetti A."/>
            <person name="Pham P."/>
            <person name="Ruth R."/>
            <person name="San Lucas F."/>
            <person name="Warren J."/>
            <person name="Zhang J."/>
            <person name="Zhao Z."/>
            <person name="Zhou C."/>
            <person name="Zhu D."/>
            <person name="Lee S."/>
            <person name="Bess C."/>
            <person name="Blankenburg K."/>
            <person name="Forbes L."/>
            <person name="Fu Q."/>
            <person name="Gubbala S."/>
            <person name="Hirani K."/>
            <person name="Jayaseelan J.C."/>
            <person name="Lara F."/>
            <person name="Munidasa M."/>
            <person name="Palculict T."/>
            <person name="Patil S."/>
            <person name="Pu L.-L."/>
            <person name="Saada N."/>
            <person name="Tang L."/>
            <person name="Weissenberger G."/>
            <person name="Zhu Y."/>
            <person name="Hemphill L."/>
            <person name="Shang Y."/>
            <person name="Youmans B."/>
            <person name="Ayvaz T."/>
            <person name="Ross M."/>
            <person name="Santibanez J."/>
            <person name="Aqrawi P."/>
            <person name="Gross S."/>
            <person name="Joshi V."/>
            <person name="Fowler G."/>
            <person name="Nazareth L."/>
            <person name="Reid J."/>
            <person name="Worley K."/>
            <person name="Petrosino J."/>
            <person name="Highlander S."/>
            <person name="Gibbs R."/>
        </authorList>
    </citation>
    <scope>NUCLEOTIDE SEQUENCE [LARGE SCALE GENOMIC DNA]</scope>
    <source>
        <strain evidence="2 3">ATCC 25577</strain>
    </source>
</reference>
<dbReference type="PATRIC" id="fig|997355.3.peg.481"/>
<feature type="transmembrane region" description="Helical" evidence="1">
    <location>
        <begin position="240"/>
        <end position="260"/>
    </location>
</feature>
<keyword evidence="1" id="KW-0812">Transmembrane</keyword>
<dbReference type="AlphaFoldDB" id="G4CVC9"/>
<feature type="transmembrane region" description="Helical" evidence="1">
    <location>
        <begin position="272"/>
        <end position="297"/>
    </location>
</feature>
<evidence type="ECO:0000313" key="2">
    <source>
        <dbReference type="EMBL" id="EGY78917.1"/>
    </source>
</evidence>
<feature type="transmembrane region" description="Helical" evidence="1">
    <location>
        <begin position="105"/>
        <end position="121"/>
    </location>
</feature>
<accession>G4CVC9</accession>
<keyword evidence="1" id="KW-1133">Transmembrane helix</keyword>
<dbReference type="HOGENOM" id="CLU_049441_0_0_11"/>
<evidence type="ECO:0000256" key="1">
    <source>
        <dbReference type="SAM" id="Phobius"/>
    </source>
</evidence>
<protein>
    <submittedName>
        <fullName evidence="2">Membrane protein</fullName>
    </submittedName>
</protein>
<gene>
    <name evidence="2" type="ORF">HMPREF9153_0486</name>
</gene>
<keyword evidence="3" id="KW-1185">Reference proteome</keyword>
<feature type="transmembrane region" description="Helical" evidence="1">
    <location>
        <begin position="74"/>
        <end position="98"/>
    </location>
</feature>
<organism evidence="2 3">
    <name type="scientific">Cutibacterium avidum ATCC 25577</name>
    <dbReference type="NCBI Taxonomy" id="997355"/>
    <lineage>
        <taxon>Bacteria</taxon>
        <taxon>Bacillati</taxon>
        <taxon>Actinomycetota</taxon>
        <taxon>Actinomycetes</taxon>
        <taxon>Propionibacteriales</taxon>
        <taxon>Propionibacteriaceae</taxon>
        <taxon>Cutibacterium</taxon>
    </lineage>
</organism>
<keyword evidence="1" id="KW-0472">Membrane</keyword>